<evidence type="ECO:0000313" key="3">
    <source>
        <dbReference type="Proteomes" id="UP000184363"/>
    </source>
</evidence>
<keyword evidence="1" id="KW-1133">Transmembrane helix</keyword>
<dbReference type="EMBL" id="FRAP01000004">
    <property type="protein sequence ID" value="SHK29286.1"/>
    <property type="molecule type" value="Genomic_DNA"/>
</dbReference>
<dbReference type="RefSeq" id="WP_159444874.1">
    <property type="nucleotide sequence ID" value="NZ_CALGVN010000026.1"/>
</dbReference>
<dbReference type="Proteomes" id="UP000184363">
    <property type="component" value="Unassembled WGS sequence"/>
</dbReference>
<keyword evidence="1" id="KW-0472">Membrane</keyword>
<organism evidence="2 3">
    <name type="scientific">Pseudonocardia thermophila</name>
    <dbReference type="NCBI Taxonomy" id="1848"/>
    <lineage>
        <taxon>Bacteria</taxon>
        <taxon>Bacillati</taxon>
        <taxon>Actinomycetota</taxon>
        <taxon>Actinomycetes</taxon>
        <taxon>Pseudonocardiales</taxon>
        <taxon>Pseudonocardiaceae</taxon>
        <taxon>Pseudonocardia</taxon>
    </lineage>
</organism>
<gene>
    <name evidence="2" type="ORF">SAMN05443637_104262</name>
</gene>
<reference evidence="2 3" key="1">
    <citation type="submission" date="2016-11" db="EMBL/GenBank/DDBJ databases">
        <authorList>
            <person name="Jaros S."/>
            <person name="Januszkiewicz K."/>
            <person name="Wedrychowicz H."/>
        </authorList>
    </citation>
    <scope>NUCLEOTIDE SEQUENCE [LARGE SCALE GENOMIC DNA]</scope>
    <source>
        <strain evidence="2 3">DSM 43832</strain>
    </source>
</reference>
<keyword evidence="3" id="KW-1185">Reference proteome</keyword>
<feature type="transmembrane region" description="Helical" evidence="1">
    <location>
        <begin position="32"/>
        <end position="52"/>
    </location>
</feature>
<evidence type="ECO:0000313" key="2">
    <source>
        <dbReference type="EMBL" id="SHK29286.1"/>
    </source>
</evidence>
<proteinExistence type="predicted"/>
<dbReference type="AlphaFoldDB" id="A0A1M6RA36"/>
<sequence length="53" mass="5671">MTVPLQRVRPPNPVLVEELALPSTRRPALDRVTAVVLGAGLVAVLLVVTLLVF</sequence>
<accession>A0A1M6RA36</accession>
<keyword evidence="1" id="KW-0812">Transmembrane</keyword>
<evidence type="ECO:0000256" key="1">
    <source>
        <dbReference type="SAM" id="Phobius"/>
    </source>
</evidence>
<name>A0A1M6RA36_PSETH</name>
<protein>
    <submittedName>
        <fullName evidence="2">Uncharacterized protein</fullName>
    </submittedName>
</protein>